<dbReference type="PROSITE" id="PS00028">
    <property type="entry name" value="ZINC_FINGER_C2H2_1"/>
    <property type="match status" value="1"/>
</dbReference>
<evidence type="ECO:0000313" key="8">
    <source>
        <dbReference type="Proteomes" id="UP001497623"/>
    </source>
</evidence>
<reference evidence="7 8" key="1">
    <citation type="submission" date="2024-05" db="EMBL/GenBank/DDBJ databases">
        <authorList>
            <person name="Wallberg A."/>
        </authorList>
    </citation>
    <scope>NUCLEOTIDE SEQUENCE [LARGE SCALE GENOMIC DNA]</scope>
</reference>
<dbReference type="AlphaFoldDB" id="A0AAV2RSU4"/>
<name>A0AAV2RSU4_MEGNR</name>
<feature type="domain" description="C2H2-type" evidence="6">
    <location>
        <begin position="114"/>
        <end position="141"/>
    </location>
</feature>
<evidence type="ECO:0000256" key="2">
    <source>
        <dbReference type="ARBA" id="ARBA00022737"/>
    </source>
</evidence>
<keyword evidence="4" id="KW-0862">Zinc</keyword>
<evidence type="ECO:0000259" key="6">
    <source>
        <dbReference type="PROSITE" id="PS50157"/>
    </source>
</evidence>
<comment type="caution">
    <text evidence="7">The sequence shown here is derived from an EMBL/GenBank/DDBJ whole genome shotgun (WGS) entry which is preliminary data.</text>
</comment>
<dbReference type="PANTHER" id="PTHR23226">
    <property type="entry name" value="ZINC FINGER AND SCAN DOMAIN-CONTAINING"/>
    <property type="match status" value="1"/>
</dbReference>
<dbReference type="PROSITE" id="PS50157">
    <property type="entry name" value="ZINC_FINGER_C2H2_2"/>
    <property type="match status" value="1"/>
</dbReference>
<proteinExistence type="predicted"/>
<keyword evidence="1" id="KW-0479">Metal-binding</keyword>
<dbReference type="Gene3D" id="3.30.160.60">
    <property type="entry name" value="Classic Zinc Finger"/>
    <property type="match status" value="2"/>
</dbReference>
<protein>
    <recommendedName>
        <fullName evidence="6">C2H2-type domain-containing protein</fullName>
    </recommendedName>
</protein>
<keyword evidence="2" id="KW-0677">Repeat</keyword>
<organism evidence="7 8">
    <name type="scientific">Meganyctiphanes norvegica</name>
    <name type="common">Northern krill</name>
    <name type="synonym">Thysanopoda norvegica</name>
    <dbReference type="NCBI Taxonomy" id="48144"/>
    <lineage>
        <taxon>Eukaryota</taxon>
        <taxon>Metazoa</taxon>
        <taxon>Ecdysozoa</taxon>
        <taxon>Arthropoda</taxon>
        <taxon>Crustacea</taxon>
        <taxon>Multicrustacea</taxon>
        <taxon>Malacostraca</taxon>
        <taxon>Eumalacostraca</taxon>
        <taxon>Eucarida</taxon>
        <taxon>Euphausiacea</taxon>
        <taxon>Euphausiidae</taxon>
        <taxon>Meganyctiphanes</taxon>
    </lineage>
</organism>
<dbReference type="EMBL" id="CAXKWB010032918">
    <property type="protein sequence ID" value="CAL4142077.1"/>
    <property type="molecule type" value="Genomic_DNA"/>
</dbReference>
<dbReference type="GO" id="GO:0008270">
    <property type="term" value="F:zinc ion binding"/>
    <property type="evidence" value="ECO:0007669"/>
    <property type="project" value="UniProtKB-KW"/>
</dbReference>
<dbReference type="InterPro" id="IPR013087">
    <property type="entry name" value="Znf_C2H2_type"/>
</dbReference>
<dbReference type="FunFam" id="3.30.160.60:FF:000478">
    <property type="entry name" value="Zinc finger protein 133"/>
    <property type="match status" value="1"/>
</dbReference>
<keyword evidence="8" id="KW-1185">Reference proteome</keyword>
<evidence type="ECO:0000256" key="5">
    <source>
        <dbReference type="PROSITE-ProRule" id="PRU00042"/>
    </source>
</evidence>
<evidence type="ECO:0000313" key="7">
    <source>
        <dbReference type="EMBL" id="CAL4142077.1"/>
    </source>
</evidence>
<feature type="non-terminal residue" evidence="7">
    <location>
        <position position="156"/>
    </location>
</feature>
<gene>
    <name evidence="7" type="ORF">MNOR_LOCUS29000</name>
</gene>
<dbReference type="SUPFAM" id="SSF57667">
    <property type="entry name" value="beta-beta-alpha zinc fingers"/>
    <property type="match status" value="1"/>
</dbReference>
<dbReference type="InterPro" id="IPR036236">
    <property type="entry name" value="Znf_C2H2_sf"/>
</dbReference>
<dbReference type="Proteomes" id="UP001497623">
    <property type="component" value="Unassembled WGS sequence"/>
</dbReference>
<accession>A0AAV2RSU4</accession>
<keyword evidence="3 5" id="KW-0863">Zinc-finger</keyword>
<evidence type="ECO:0000256" key="1">
    <source>
        <dbReference type="ARBA" id="ARBA00022723"/>
    </source>
</evidence>
<evidence type="ECO:0000256" key="3">
    <source>
        <dbReference type="ARBA" id="ARBA00022771"/>
    </source>
</evidence>
<evidence type="ECO:0000256" key="4">
    <source>
        <dbReference type="ARBA" id="ARBA00022833"/>
    </source>
</evidence>
<sequence length="156" mass="17965">MNPVLVGSNSKLIIMSDALNNMMCSSPKPNDTHDPQHSLHTTLLKHINGDVKEEIEIHEEPVKVLTQNHEVSIKDEFEEPELIQNEVLSVTEEIDKKFSHNNYLMVTITDEKLYQCKQCDKCFSLNSHLITHQRTHAKEKPYQCNYCGKDFSVKIS</sequence>
<dbReference type="Pfam" id="PF00096">
    <property type="entry name" value="zf-C2H2"/>
    <property type="match status" value="1"/>
</dbReference>